<dbReference type="EMBL" id="CVQH01027305">
    <property type="protein sequence ID" value="CRK42112.1"/>
    <property type="molecule type" value="Genomic_DNA"/>
</dbReference>
<evidence type="ECO:0000313" key="1">
    <source>
        <dbReference type="EMBL" id="CRK42112.1"/>
    </source>
</evidence>
<organism evidence="1 2">
    <name type="scientific">Verticillium longisporum</name>
    <name type="common">Verticillium dahliae var. longisporum</name>
    <dbReference type="NCBI Taxonomy" id="100787"/>
    <lineage>
        <taxon>Eukaryota</taxon>
        <taxon>Fungi</taxon>
        <taxon>Dikarya</taxon>
        <taxon>Ascomycota</taxon>
        <taxon>Pezizomycotina</taxon>
        <taxon>Sordariomycetes</taxon>
        <taxon>Hypocreomycetidae</taxon>
        <taxon>Glomerellales</taxon>
        <taxon>Plectosphaerellaceae</taxon>
        <taxon>Verticillium</taxon>
    </lineage>
</organism>
<protein>
    <submittedName>
        <fullName evidence="1">Uncharacterized protein</fullName>
    </submittedName>
</protein>
<keyword evidence="2" id="KW-1185">Reference proteome</keyword>
<proteinExistence type="predicted"/>
<evidence type="ECO:0000313" key="2">
    <source>
        <dbReference type="Proteomes" id="UP000044602"/>
    </source>
</evidence>
<dbReference type="Proteomes" id="UP000044602">
    <property type="component" value="Unassembled WGS sequence"/>
</dbReference>
<sequence>MITPVVQSPASPADLLHYIVSYQTYPTTLLICASRADFLASLQQDIHAQLTTPALDTEPARTLQPTSAPPLLQAPLYQVAVAKHIRIAFLPTVTHLRAYLAAFSPHDPAKVAAPPTADGPPTAPGRRPPLLLVYGLLALHRETSEWSAQGIGSTAAGLVQSARGAAFRAVVVEPRREGAGDGFEALLGELAPVLSGGSRRDEGGWTGRTVDVRRILGRWFRFQTGQWHVK</sequence>
<name>A0A0G4N6K2_VERLO</name>
<gene>
    <name evidence="1" type="ORF">BN1708_008659</name>
</gene>
<feature type="non-terminal residue" evidence="1">
    <location>
        <position position="230"/>
    </location>
</feature>
<accession>A0A0G4N6K2</accession>
<dbReference type="AlphaFoldDB" id="A0A0G4N6K2"/>
<reference evidence="1 2" key="1">
    <citation type="submission" date="2015-05" db="EMBL/GenBank/DDBJ databases">
        <authorList>
            <person name="Wang D.B."/>
            <person name="Wang M."/>
        </authorList>
    </citation>
    <scope>NUCLEOTIDE SEQUENCE [LARGE SCALE GENOMIC DNA]</scope>
    <source>
        <strain evidence="1">VL1</strain>
    </source>
</reference>